<comment type="subcellular location">
    <subcellularLocation>
        <location evidence="1">Cell membrane</location>
        <topology evidence="1">Multi-pass membrane protein</topology>
    </subcellularLocation>
</comment>
<keyword evidence="5 9" id="KW-0812">Transmembrane</keyword>
<accession>A0A8J7W4D0</accession>
<reference evidence="11" key="2">
    <citation type="submission" date="2021-04" db="EMBL/GenBank/DDBJ databases">
        <authorList>
            <person name="Liu J."/>
        </authorList>
    </citation>
    <scope>NUCLEOTIDE SEQUENCE</scope>
    <source>
        <strain evidence="11">BAD-6</strain>
    </source>
</reference>
<dbReference type="PANTHER" id="PTHR22911">
    <property type="entry name" value="ACYL-MALONYL CONDENSING ENZYME-RELATED"/>
    <property type="match status" value="1"/>
</dbReference>
<feature type="transmembrane region" description="Helical" evidence="9">
    <location>
        <begin position="215"/>
        <end position="236"/>
    </location>
</feature>
<dbReference type="EMBL" id="JAGSND010000021">
    <property type="protein sequence ID" value="MBR0600126.1"/>
    <property type="molecule type" value="Genomic_DNA"/>
</dbReference>
<comment type="similarity">
    <text evidence="2">Belongs to the EamA transporter family.</text>
</comment>
<feature type="transmembrane region" description="Helical" evidence="9">
    <location>
        <begin position="131"/>
        <end position="150"/>
    </location>
</feature>
<feature type="transmembrane region" description="Helical" evidence="9">
    <location>
        <begin position="103"/>
        <end position="124"/>
    </location>
</feature>
<keyword evidence="7 9" id="KW-0472">Membrane</keyword>
<comment type="caution">
    <text evidence="11">The sequence shown here is derived from an EMBL/GenBank/DDBJ whole genome shotgun (WGS) entry which is preliminary data.</text>
</comment>
<evidence type="ECO:0000256" key="9">
    <source>
        <dbReference type="SAM" id="Phobius"/>
    </source>
</evidence>
<dbReference type="GO" id="GO:0005886">
    <property type="term" value="C:plasma membrane"/>
    <property type="evidence" value="ECO:0007669"/>
    <property type="project" value="UniProtKB-SubCell"/>
</dbReference>
<feature type="transmembrane region" description="Helical" evidence="9">
    <location>
        <begin position="243"/>
        <end position="265"/>
    </location>
</feature>
<dbReference type="InterPro" id="IPR000620">
    <property type="entry name" value="EamA_dom"/>
</dbReference>
<feature type="region of interest" description="Disordered" evidence="8">
    <location>
        <begin position="298"/>
        <end position="321"/>
    </location>
</feature>
<dbReference type="InterPro" id="IPR004626">
    <property type="entry name" value="RarD"/>
</dbReference>
<evidence type="ECO:0000313" key="11">
    <source>
        <dbReference type="EMBL" id="MBR0600126.1"/>
    </source>
</evidence>
<feature type="transmembrane region" description="Helical" evidence="9">
    <location>
        <begin position="43"/>
        <end position="63"/>
    </location>
</feature>
<name>A0A8J7W4D0_9FIRM</name>
<keyword evidence="12" id="KW-1185">Reference proteome</keyword>
<feature type="domain" description="EamA" evidence="10">
    <location>
        <begin position="13"/>
        <end position="148"/>
    </location>
</feature>
<evidence type="ECO:0000256" key="4">
    <source>
        <dbReference type="ARBA" id="ARBA00022475"/>
    </source>
</evidence>
<dbReference type="Pfam" id="PF00892">
    <property type="entry name" value="EamA"/>
    <property type="match status" value="1"/>
</dbReference>
<evidence type="ECO:0000256" key="7">
    <source>
        <dbReference type="ARBA" id="ARBA00023136"/>
    </source>
</evidence>
<feature type="transmembrane region" description="Helical" evidence="9">
    <location>
        <begin position="271"/>
        <end position="289"/>
    </location>
</feature>
<evidence type="ECO:0000256" key="3">
    <source>
        <dbReference type="ARBA" id="ARBA00022448"/>
    </source>
</evidence>
<keyword evidence="3" id="KW-0813">Transport</keyword>
<evidence type="ECO:0000256" key="2">
    <source>
        <dbReference type="ARBA" id="ARBA00007362"/>
    </source>
</evidence>
<feature type="transmembrane region" description="Helical" evidence="9">
    <location>
        <begin position="12"/>
        <end position="31"/>
    </location>
</feature>
<proteinExistence type="inferred from homology"/>
<feature type="transmembrane region" description="Helical" evidence="9">
    <location>
        <begin position="156"/>
        <end position="171"/>
    </location>
</feature>
<dbReference type="SUPFAM" id="SSF103481">
    <property type="entry name" value="Multidrug resistance efflux transporter EmrE"/>
    <property type="match status" value="2"/>
</dbReference>
<dbReference type="NCBIfam" id="TIGR00688">
    <property type="entry name" value="rarD"/>
    <property type="match status" value="1"/>
</dbReference>
<feature type="transmembrane region" description="Helical" evidence="9">
    <location>
        <begin position="183"/>
        <end position="203"/>
    </location>
</feature>
<dbReference type="InterPro" id="IPR037185">
    <property type="entry name" value="EmrE-like"/>
</dbReference>
<evidence type="ECO:0000256" key="8">
    <source>
        <dbReference type="SAM" id="MobiDB-lite"/>
    </source>
</evidence>
<evidence type="ECO:0000313" key="12">
    <source>
        <dbReference type="Proteomes" id="UP000675664"/>
    </source>
</evidence>
<feature type="transmembrane region" description="Helical" evidence="9">
    <location>
        <begin position="75"/>
        <end position="97"/>
    </location>
</feature>
<evidence type="ECO:0000259" key="10">
    <source>
        <dbReference type="Pfam" id="PF00892"/>
    </source>
</evidence>
<keyword evidence="6 9" id="KW-1133">Transmembrane helix</keyword>
<protein>
    <submittedName>
        <fullName evidence="11">EamA family transporter RarD</fullName>
    </submittedName>
</protein>
<keyword evidence="4" id="KW-1003">Cell membrane</keyword>
<dbReference type="AlphaFoldDB" id="A0A8J7W4D0"/>
<sequence length="321" mass="36005">MNQTNSKKEYTQGIACAILCAVLWGLLPVYWKTLDDVNPLLIMLYRIVLAFLFALVLALKVYKWEGIKKPLKEKGILKTFFLTGVLISTNWGIYIWAVSTDHIIQTCIGYYIEPLIVCIFGILLFHEKLNLYKLTALLLAGLGVLVMLIYYGEIPIIALSLAISFASYAAIKKKYKLDAVLALLYETMLLVPVALVIILYIELSGKGAFSTAEPYQLTLLALAGIVTGTPLMLFAMAANRINLVTLGITEYVSPSLTLLLGIFVYREPFDTIQLITFSIIWAGLIIFTVGEWKEGTENKANTELKENREMKERKERADEQA</sequence>
<dbReference type="RefSeq" id="WP_227020239.1">
    <property type="nucleotide sequence ID" value="NZ_JAGSND010000021.1"/>
</dbReference>
<dbReference type="PANTHER" id="PTHR22911:SF137">
    <property type="entry name" value="SOLUTE CARRIER FAMILY 35 MEMBER G2-RELATED"/>
    <property type="match status" value="1"/>
</dbReference>
<gene>
    <name evidence="11" type="primary">rarD</name>
    <name evidence="11" type="ORF">KCX82_19765</name>
</gene>
<organism evidence="11 12">
    <name type="scientific">Sinanaerobacter chloroacetimidivorans</name>
    <dbReference type="NCBI Taxonomy" id="2818044"/>
    <lineage>
        <taxon>Bacteria</taxon>
        <taxon>Bacillati</taxon>
        <taxon>Bacillota</taxon>
        <taxon>Clostridia</taxon>
        <taxon>Peptostreptococcales</taxon>
        <taxon>Anaerovoracaceae</taxon>
        <taxon>Sinanaerobacter</taxon>
    </lineage>
</organism>
<dbReference type="Proteomes" id="UP000675664">
    <property type="component" value="Unassembled WGS sequence"/>
</dbReference>
<reference evidence="11" key="1">
    <citation type="submission" date="2021-04" db="EMBL/GenBank/DDBJ databases">
        <title>Sinoanaerobacter chloroacetimidivorans sp. nov., an obligate anaerobic bacterium isolated from anaerobic sludge.</title>
        <authorList>
            <person name="Bao Y."/>
        </authorList>
    </citation>
    <scope>NUCLEOTIDE SEQUENCE</scope>
    <source>
        <strain evidence="11">BAD-6</strain>
    </source>
</reference>
<evidence type="ECO:0000256" key="1">
    <source>
        <dbReference type="ARBA" id="ARBA00004651"/>
    </source>
</evidence>
<evidence type="ECO:0000256" key="6">
    <source>
        <dbReference type="ARBA" id="ARBA00022989"/>
    </source>
</evidence>
<evidence type="ECO:0000256" key="5">
    <source>
        <dbReference type="ARBA" id="ARBA00022692"/>
    </source>
</evidence>